<keyword evidence="1" id="KW-0812">Transmembrane</keyword>
<organism evidence="2">
    <name type="scientific">uncultured bacterium</name>
    <name type="common">gcode 4</name>
    <dbReference type="NCBI Taxonomy" id="1234023"/>
    <lineage>
        <taxon>Bacteria</taxon>
        <taxon>environmental samples</taxon>
    </lineage>
</organism>
<name>K2F463_9BACT</name>
<reference evidence="2" key="1">
    <citation type="journal article" date="2012" name="Science">
        <title>Fermentation, hydrogen, and sulfur metabolism in multiple uncultivated bacterial phyla.</title>
        <authorList>
            <person name="Wrighton K.C."/>
            <person name="Thomas B.C."/>
            <person name="Sharon I."/>
            <person name="Miller C.S."/>
            <person name="Castelle C.J."/>
            <person name="VerBerkmoes N.C."/>
            <person name="Wilkins M.J."/>
            <person name="Hettich R.L."/>
            <person name="Lipton M.S."/>
            <person name="Williams K.H."/>
            <person name="Long P.E."/>
            <person name="Banfield J.F."/>
        </authorList>
    </citation>
    <scope>NUCLEOTIDE SEQUENCE [LARGE SCALE GENOMIC DNA]</scope>
</reference>
<feature type="transmembrane region" description="Helical" evidence="1">
    <location>
        <begin position="9"/>
        <end position="32"/>
    </location>
</feature>
<feature type="transmembrane region" description="Helical" evidence="1">
    <location>
        <begin position="85"/>
        <end position="104"/>
    </location>
</feature>
<comment type="caution">
    <text evidence="2">The sequence shown here is derived from an EMBL/GenBank/DDBJ whole genome shotgun (WGS) entry which is preliminary data.</text>
</comment>
<protein>
    <submittedName>
        <fullName evidence="2">Uncharacterized protein</fullName>
    </submittedName>
</protein>
<dbReference type="EMBL" id="AMFJ01001007">
    <property type="protein sequence ID" value="EKE25936.1"/>
    <property type="molecule type" value="Genomic_DNA"/>
</dbReference>
<feature type="transmembrane region" description="Helical" evidence="1">
    <location>
        <begin position="44"/>
        <end position="64"/>
    </location>
</feature>
<evidence type="ECO:0000313" key="2">
    <source>
        <dbReference type="EMBL" id="EKE25936.1"/>
    </source>
</evidence>
<keyword evidence="1" id="KW-1133">Transmembrane helix</keyword>
<sequence>MSKSLSIKIYILVLSIIFVTSVTSALLLFFYMDIESNMKVGFTTMGTAFFLSISSFLSLIIFFFKRIYYRWEIYIRNLNSSLRQWVLLSSFVLWNIIFEATWVFSYKTAVLLFVIIFFIELIFQSIWD</sequence>
<proteinExistence type="predicted"/>
<dbReference type="AlphaFoldDB" id="K2F463"/>
<gene>
    <name evidence="2" type="ORF">ACD_4C00491G0003</name>
</gene>
<accession>K2F463</accession>
<evidence type="ECO:0000256" key="1">
    <source>
        <dbReference type="SAM" id="Phobius"/>
    </source>
</evidence>
<feature type="transmembrane region" description="Helical" evidence="1">
    <location>
        <begin position="110"/>
        <end position="127"/>
    </location>
</feature>
<keyword evidence="1" id="KW-0472">Membrane</keyword>